<dbReference type="AlphaFoldDB" id="A0A0U3SGN7"/>
<keyword evidence="1" id="KW-0614">Plasmid</keyword>
<dbReference type="EMBL" id="CP012903">
    <property type="protein sequence ID" value="ALV81794.1"/>
    <property type="molecule type" value="Genomic_DNA"/>
</dbReference>
<reference evidence="1" key="1">
    <citation type="submission" date="2015-10" db="EMBL/GenBank/DDBJ databases">
        <title>Colistin resistant Pseudomonas aeruginosa ST 654 with blaNDM-1 arrives in North America.</title>
        <authorList>
            <person name="Mataseje L.F."/>
            <person name="Peirano G."/>
            <person name="Church D.L."/>
            <person name="Conly J."/>
            <person name="Mulvey M.R."/>
            <person name="Pitout J.D."/>
        </authorList>
    </citation>
    <scope>NUCLEOTIDE SEQUENCE</scope>
    <source>
        <strain evidence="1">N15-01091</strain>
        <plasmid evidence="1">pNDM15-1091</plasmid>
    </source>
</reference>
<geneLocation type="plasmid" evidence="1">
    <name>pNDM15-1091</name>
</geneLocation>
<gene>
    <name evidence="1" type="ORF">AOY08_100076</name>
</gene>
<proteinExistence type="predicted"/>
<sequence>MEKFLEYVGVMEHHYGSAVAAQFISANAAIIAADDSDDDSESYSTRVEEITSLLDAVNKAGGVPDHRLVVERVSPNSTRVILNGPHGMVWRCYVFQDDFMFCFTRGLRANDAKNHANSVSSLFILKLIGTAFTATSVVMVGLRDGSAWKKEIILR</sequence>
<accession>A0A0U3SGN7</accession>
<protein>
    <submittedName>
        <fullName evidence="1">Uncharacterized protein</fullName>
    </submittedName>
</protein>
<evidence type="ECO:0000313" key="1">
    <source>
        <dbReference type="EMBL" id="ALV81794.1"/>
    </source>
</evidence>
<organism evidence="1">
    <name type="scientific">Providencia rettgeri</name>
    <dbReference type="NCBI Taxonomy" id="587"/>
    <lineage>
        <taxon>Bacteria</taxon>
        <taxon>Pseudomonadati</taxon>
        <taxon>Pseudomonadota</taxon>
        <taxon>Gammaproteobacteria</taxon>
        <taxon>Enterobacterales</taxon>
        <taxon>Morganellaceae</taxon>
        <taxon>Providencia</taxon>
    </lineage>
</organism>
<name>A0A0U3SGN7_PRORE</name>